<name>A0A3S5EJ19_MYCAU</name>
<gene>
    <name evidence="2" type="ORF">NCTC10437_01393</name>
</gene>
<dbReference type="AlphaFoldDB" id="A0A3S5EJ19"/>
<dbReference type="EMBL" id="LR134356">
    <property type="protein sequence ID" value="VEG52306.1"/>
    <property type="molecule type" value="Genomic_DNA"/>
</dbReference>
<evidence type="ECO:0008006" key="4">
    <source>
        <dbReference type="Google" id="ProtNLM"/>
    </source>
</evidence>
<feature type="chain" id="PRO_5018556071" description="Secreted protein" evidence="1">
    <location>
        <begin position="31"/>
        <end position="143"/>
    </location>
</feature>
<sequence>MNAIATKFQVAAAAAVVAAGAAFVPVAANAAPAVDIPAAPVSHVIGDLAQQPNGLFGVFSVQFTGVVTRTSTYFTRFTILNYQSKLEANPDSPFASFYQRRINQLNAQLARYGQVNVSACFGGRSTSIVAGSYGAVTTGTCTT</sequence>
<protein>
    <recommendedName>
        <fullName evidence="4">Secreted protein</fullName>
    </recommendedName>
</protein>
<dbReference type="RefSeq" id="WP_048630290.1">
    <property type="nucleotide sequence ID" value="NZ_CVQQ01000001.1"/>
</dbReference>
<reference evidence="2 3" key="1">
    <citation type="submission" date="2018-12" db="EMBL/GenBank/DDBJ databases">
        <authorList>
            <consortium name="Pathogen Informatics"/>
        </authorList>
    </citation>
    <scope>NUCLEOTIDE SEQUENCE [LARGE SCALE GENOMIC DNA]</scope>
    <source>
        <strain evidence="2 3">NCTC10437</strain>
    </source>
</reference>
<accession>A0A3S5EJ19</accession>
<proteinExistence type="predicted"/>
<organism evidence="2 3">
    <name type="scientific">Mycolicibacterium aurum</name>
    <name type="common">Mycobacterium aurum</name>
    <dbReference type="NCBI Taxonomy" id="1791"/>
    <lineage>
        <taxon>Bacteria</taxon>
        <taxon>Bacillati</taxon>
        <taxon>Actinomycetota</taxon>
        <taxon>Actinomycetes</taxon>
        <taxon>Mycobacteriales</taxon>
        <taxon>Mycobacteriaceae</taxon>
        <taxon>Mycolicibacterium</taxon>
    </lineage>
</organism>
<feature type="signal peptide" evidence="1">
    <location>
        <begin position="1"/>
        <end position="30"/>
    </location>
</feature>
<evidence type="ECO:0000256" key="1">
    <source>
        <dbReference type="SAM" id="SignalP"/>
    </source>
</evidence>
<evidence type="ECO:0000313" key="3">
    <source>
        <dbReference type="Proteomes" id="UP000279306"/>
    </source>
</evidence>
<evidence type="ECO:0000313" key="2">
    <source>
        <dbReference type="EMBL" id="VEG52306.1"/>
    </source>
</evidence>
<dbReference type="Proteomes" id="UP000279306">
    <property type="component" value="Chromosome"/>
</dbReference>
<dbReference type="OrthoDB" id="4641130at2"/>
<dbReference type="KEGG" id="mauu:NCTC10437_01393"/>
<keyword evidence="1" id="KW-0732">Signal</keyword>
<keyword evidence="3" id="KW-1185">Reference proteome</keyword>